<comment type="caution">
    <text evidence="1">The sequence shown here is derived from an EMBL/GenBank/DDBJ whole genome shotgun (WGS) entry which is preliminary data.</text>
</comment>
<reference evidence="1 2" key="1">
    <citation type="submission" date="2014-09" db="EMBL/GenBank/DDBJ databases">
        <title>Draft genome of Bradyrhizobium japonicum Is-34.</title>
        <authorList>
            <person name="Tsurumaru H."/>
            <person name="Yamakawa T."/>
            <person name="Hashimoto S."/>
            <person name="Okizaki K."/>
            <person name="Kanesaki Y."/>
            <person name="Yoshikawa H."/>
            <person name="Yajima S."/>
        </authorList>
    </citation>
    <scope>NUCLEOTIDE SEQUENCE [LARGE SCALE GENOMIC DNA]</scope>
    <source>
        <strain evidence="1 2">Is-34</strain>
    </source>
</reference>
<sequence length="75" mass="8143">MLAMRKGSIEAALPGSAVTNLRLVENAVRMVRQHGGEPAGVRERLTRPPQAGLSLAEPQIFTRTSVVFVRPESYA</sequence>
<dbReference type="EMBL" id="JRPN01000018">
    <property type="protein sequence ID" value="KGT77209.1"/>
    <property type="molecule type" value="Genomic_DNA"/>
</dbReference>
<dbReference type="Proteomes" id="UP000030377">
    <property type="component" value="Unassembled WGS sequence"/>
</dbReference>
<dbReference type="AlphaFoldDB" id="A0A0A3XV84"/>
<evidence type="ECO:0000313" key="1">
    <source>
        <dbReference type="EMBL" id="KGT77209.1"/>
    </source>
</evidence>
<accession>A0A0A3XV84</accession>
<protein>
    <submittedName>
        <fullName evidence="1">Uncharacterized protein</fullName>
    </submittedName>
</protein>
<name>A0A0A3XV84_BRAJP</name>
<evidence type="ECO:0000313" key="2">
    <source>
        <dbReference type="Proteomes" id="UP000030377"/>
    </source>
</evidence>
<proteinExistence type="predicted"/>
<organism evidence="1 2">
    <name type="scientific">Bradyrhizobium japonicum</name>
    <dbReference type="NCBI Taxonomy" id="375"/>
    <lineage>
        <taxon>Bacteria</taxon>
        <taxon>Pseudomonadati</taxon>
        <taxon>Pseudomonadota</taxon>
        <taxon>Alphaproteobacteria</taxon>
        <taxon>Hyphomicrobiales</taxon>
        <taxon>Nitrobacteraceae</taxon>
        <taxon>Bradyrhizobium</taxon>
    </lineage>
</organism>
<gene>
    <name evidence="1" type="ORF">MA20_21625</name>
</gene>
<dbReference type="RefSeq" id="WP_041956831.1">
    <property type="nucleotide sequence ID" value="NZ_JRPN01000018.1"/>
</dbReference>